<comment type="caution">
    <text evidence="2">The sequence shown here is derived from an EMBL/GenBank/DDBJ whole genome shotgun (WGS) entry which is preliminary data.</text>
</comment>
<reference evidence="2" key="1">
    <citation type="journal article" date="2015" name="Nature">
        <title>Complex archaea that bridge the gap between prokaryotes and eukaryotes.</title>
        <authorList>
            <person name="Spang A."/>
            <person name="Saw J.H."/>
            <person name="Jorgensen S.L."/>
            <person name="Zaremba-Niedzwiedzka K."/>
            <person name="Martijn J."/>
            <person name="Lind A.E."/>
            <person name="van Eijk R."/>
            <person name="Schleper C."/>
            <person name="Guy L."/>
            <person name="Ettema T.J."/>
        </authorList>
    </citation>
    <scope>NUCLEOTIDE SEQUENCE</scope>
</reference>
<protein>
    <submittedName>
        <fullName evidence="2">Uncharacterized protein</fullName>
    </submittedName>
</protein>
<feature type="non-terminal residue" evidence="2">
    <location>
        <position position="84"/>
    </location>
</feature>
<feature type="region of interest" description="Disordered" evidence="1">
    <location>
        <begin position="65"/>
        <end position="84"/>
    </location>
</feature>
<proteinExistence type="predicted"/>
<evidence type="ECO:0000313" key="2">
    <source>
        <dbReference type="EMBL" id="KKK66719.1"/>
    </source>
</evidence>
<evidence type="ECO:0000256" key="1">
    <source>
        <dbReference type="SAM" id="MobiDB-lite"/>
    </source>
</evidence>
<accession>A0A0F8ZJY4</accession>
<name>A0A0F8ZJY4_9ZZZZ</name>
<gene>
    <name evidence="2" type="ORF">LCGC14_2961270</name>
</gene>
<organism evidence="2">
    <name type="scientific">marine sediment metagenome</name>
    <dbReference type="NCBI Taxonomy" id="412755"/>
    <lineage>
        <taxon>unclassified sequences</taxon>
        <taxon>metagenomes</taxon>
        <taxon>ecological metagenomes</taxon>
    </lineage>
</organism>
<dbReference type="EMBL" id="LAZR01059948">
    <property type="protein sequence ID" value="KKK66719.1"/>
    <property type="molecule type" value="Genomic_DNA"/>
</dbReference>
<sequence length="84" mass="8677">MAEALTLEELEGSIVGKAPATLSLKDLDEGLVQIGSMPTPEPKPAIEGEPSSALSVKELEALAPQAGSFGIATPFPKISEDDED</sequence>
<dbReference type="AlphaFoldDB" id="A0A0F8ZJY4"/>